<evidence type="ECO:0008006" key="4">
    <source>
        <dbReference type="Google" id="ProtNLM"/>
    </source>
</evidence>
<reference evidence="2 3" key="1">
    <citation type="submission" date="2024-10" db="EMBL/GenBank/DDBJ databases">
        <title>The Natural Products Discovery Center: Release of the First 8490 Sequenced Strains for Exploring Actinobacteria Biosynthetic Diversity.</title>
        <authorList>
            <person name="Kalkreuter E."/>
            <person name="Kautsar S.A."/>
            <person name="Yang D."/>
            <person name="Bader C.D."/>
            <person name="Teijaro C.N."/>
            <person name="Fluegel L."/>
            <person name="Davis C.M."/>
            <person name="Simpson J.R."/>
            <person name="Lauterbach L."/>
            <person name="Steele A.D."/>
            <person name="Gui C."/>
            <person name="Meng S."/>
            <person name="Li G."/>
            <person name="Viehrig K."/>
            <person name="Ye F."/>
            <person name="Su P."/>
            <person name="Kiefer A.F."/>
            <person name="Nichols A."/>
            <person name="Cepeda A.J."/>
            <person name="Yan W."/>
            <person name="Fan B."/>
            <person name="Jiang Y."/>
            <person name="Adhikari A."/>
            <person name="Zheng C.-J."/>
            <person name="Schuster L."/>
            <person name="Cowan T.M."/>
            <person name="Smanski M.J."/>
            <person name="Chevrette M.G."/>
            <person name="De Carvalho L.P.S."/>
            <person name="Shen B."/>
        </authorList>
    </citation>
    <scope>NUCLEOTIDE SEQUENCE [LARGE SCALE GENOMIC DNA]</scope>
    <source>
        <strain evidence="2 3">NPDC087220</strain>
    </source>
</reference>
<protein>
    <recommendedName>
        <fullName evidence="4">Transposase</fullName>
    </recommendedName>
</protein>
<evidence type="ECO:0000313" key="3">
    <source>
        <dbReference type="Proteomes" id="UP001617351"/>
    </source>
</evidence>
<feature type="region of interest" description="Disordered" evidence="1">
    <location>
        <begin position="117"/>
        <end position="136"/>
    </location>
</feature>
<dbReference type="Proteomes" id="UP001617351">
    <property type="component" value="Unassembled WGS sequence"/>
</dbReference>
<proteinExistence type="predicted"/>
<keyword evidence="3" id="KW-1185">Reference proteome</keyword>
<accession>A0ABW8ERB7</accession>
<gene>
    <name evidence="2" type="ORF">ACIO7M_32550</name>
</gene>
<evidence type="ECO:0000313" key="2">
    <source>
        <dbReference type="EMBL" id="MFJ2825809.1"/>
    </source>
</evidence>
<dbReference type="EMBL" id="JBIUYY010000022">
    <property type="protein sequence ID" value="MFJ2825809.1"/>
    <property type="molecule type" value="Genomic_DNA"/>
</dbReference>
<feature type="compositionally biased region" description="Polar residues" evidence="1">
    <location>
        <begin position="100"/>
        <end position="110"/>
    </location>
</feature>
<name>A0ABW8ERB7_STRT5</name>
<evidence type="ECO:0000256" key="1">
    <source>
        <dbReference type="SAM" id="MobiDB-lite"/>
    </source>
</evidence>
<feature type="region of interest" description="Disordered" evidence="1">
    <location>
        <begin position="88"/>
        <end position="111"/>
    </location>
</feature>
<dbReference type="RefSeq" id="WP_402387582.1">
    <property type="nucleotide sequence ID" value="NZ_JBIUYY010000022.1"/>
</dbReference>
<sequence length="144" mass="15289">MTRAAPGVQPILCIEVVGIGQVSRSVTLITLQRAWRQTYAELAQAPADAGTTVLRRRLIALFGNLCAHPYRAASADWRADGVELRRAARNPHAGPDGTAGSMSEQTTTKPRLQAVPATGALARPDPTRGGVLTAPSSIHRVCRT</sequence>
<organism evidence="2 3">
    <name type="scientific">Streptomyces toxytricini</name>
    <name type="common">Actinomyces toxytricini</name>
    <dbReference type="NCBI Taxonomy" id="67369"/>
    <lineage>
        <taxon>Bacteria</taxon>
        <taxon>Bacillati</taxon>
        <taxon>Actinomycetota</taxon>
        <taxon>Actinomycetes</taxon>
        <taxon>Kitasatosporales</taxon>
        <taxon>Streptomycetaceae</taxon>
        <taxon>Streptomyces</taxon>
    </lineage>
</organism>
<comment type="caution">
    <text evidence="2">The sequence shown here is derived from an EMBL/GenBank/DDBJ whole genome shotgun (WGS) entry which is preliminary data.</text>
</comment>